<evidence type="ECO:0000256" key="14">
    <source>
        <dbReference type="SAM" id="Phobius"/>
    </source>
</evidence>
<keyword evidence="16" id="KW-1185">Reference proteome</keyword>
<evidence type="ECO:0000313" key="15">
    <source>
        <dbReference type="EMBL" id="PQJ79817.1"/>
    </source>
</evidence>
<dbReference type="PROSITE" id="PS00456">
    <property type="entry name" value="NA_SOLUT_SYMP_1"/>
    <property type="match status" value="1"/>
</dbReference>
<accession>A0A2S7WQC8</accession>
<name>A0A2S7WQC8_9FLAO</name>
<dbReference type="RefSeq" id="WP_105016412.1">
    <property type="nucleotide sequence ID" value="NZ_MSCN01000001.1"/>
</dbReference>
<dbReference type="Pfam" id="PF00474">
    <property type="entry name" value="SSF"/>
    <property type="match status" value="1"/>
</dbReference>
<dbReference type="EMBL" id="MSCN01000001">
    <property type="protein sequence ID" value="PQJ79817.1"/>
    <property type="molecule type" value="Genomic_DNA"/>
</dbReference>
<comment type="similarity">
    <text evidence="2 13">Belongs to the sodium:solute symporter (SSF) (TC 2.A.21) family.</text>
</comment>
<evidence type="ECO:0000256" key="4">
    <source>
        <dbReference type="ARBA" id="ARBA00022475"/>
    </source>
</evidence>
<feature type="transmembrane region" description="Helical" evidence="14">
    <location>
        <begin position="43"/>
        <end position="65"/>
    </location>
</feature>
<evidence type="ECO:0000256" key="13">
    <source>
        <dbReference type="RuleBase" id="RU362091"/>
    </source>
</evidence>
<gene>
    <name evidence="15" type="ORF">BTO18_11805</name>
</gene>
<dbReference type="PANTHER" id="PTHR42985:SF40">
    <property type="entry name" value="LD47995P-RELATED"/>
    <property type="match status" value="1"/>
</dbReference>
<dbReference type="CDD" id="cd11477">
    <property type="entry name" value="SLC5sbd_u1"/>
    <property type="match status" value="1"/>
</dbReference>
<evidence type="ECO:0000256" key="9">
    <source>
        <dbReference type="ARBA" id="ARBA00023136"/>
    </source>
</evidence>
<evidence type="ECO:0000256" key="10">
    <source>
        <dbReference type="ARBA" id="ARBA00023180"/>
    </source>
</evidence>
<comment type="catalytic activity">
    <reaction evidence="12">
        <text>iodide(out) + 2 Na(+)(out) = iodide(in) + 2 Na(+)(in)</text>
        <dbReference type="Rhea" id="RHEA:71207"/>
        <dbReference type="ChEBI" id="CHEBI:16382"/>
        <dbReference type="ChEBI" id="CHEBI:29101"/>
    </reaction>
</comment>
<dbReference type="GO" id="GO:0005886">
    <property type="term" value="C:plasma membrane"/>
    <property type="evidence" value="ECO:0007669"/>
    <property type="project" value="UniProtKB-SubCell"/>
</dbReference>
<evidence type="ECO:0000256" key="8">
    <source>
        <dbReference type="ARBA" id="ARBA00023065"/>
    </source>
</evidence>
<keyword evidence="10" id="KW-0325">Glycoprotein</keyword>
<keyword evidence="9 14" id="KW-0472">Membrane</keyword>
<evidence type="ECO:0000256" key="5">
    <source>
        <dbReference type="ARBA" id="ARBA00022692"/>
    </source>
</evidence>
<feature type="transmembrane region" description="Helical" evidence="14">
    <location>
        <begin position="444"/>
        <end position="464"/>
    </location>
</feature>
<evidence type="ECO:0000313" key="16">
    <source>
        <dbReference type="Proteomes" id="UP000238882"/>
    </source>
</evidence>
<dbReference type="GO" id="GO:0015075">
    <property type="term" value="F:monoatomic ion transmembrane transporter activity"/>
    <property type="evidence" value="ECO:0007669"/>
    <property type="project" value="UniProtKB-ARBA"/>
</dbReference>
<evidence type="ECO:0000256" key="12">
    <source>
        <dbReference type="ARBA" id="ARBA00036099"/>
    </source>
</evidence>
<feature type="transmembrane region" description="Helical" evidence="14">
    <location>
        <begin position="221"/>
        <end position="238"/>
    </location>
</feature>
<dbReference type="InterPro" id="IPR018212">
    <property type="entry name" value="Na/solute_symporter_CS"/>
</dbReference>
<dbReference type="GO" id="GO:0098660">
    <property type="term" value="P:inorganic ion transmembrane transport"/>
    <property type="evidence" value="ECO:0007669"/>
    <property type="project" value="UniProtKB-ARBA"/>
</dbReference>
<evidence type="ECO:0000256" key="7">
    <source>
        <dbReference type="ARBA" id="ARBA00023053"/>
    </source>
</evidence>
<feature type="transmembrane region" description="Helical" evidence="14">
    <location>
        <begin position="178"/>
        <end position="196"/>
    </location>
</feature>
<dbReference type="OrthoDB" id="9761931at2"/>
<dbReference type="GO" id="GO:0015293">
    <property type="term" value="F:symporter activity"/>
    <property type="evidence" value="ECO:0007669"/>
    <property type="project" value="TreeGrafter"/>
</dbReference>
<comment type="caution">
    <text evidence="15">The sequence shown here is derived from an EMBL/GenBank/DDBJ whole genome shotgun (WGS) entry which is preliminary data.</text>
</comment>
<feature type="transmembrane region" description="Helical" evidence="14">
    <location>
        <begin position="150"/>
        <end position="171"/>
    </location>
</feature>
<feature type="transmembrane region" description="Helical" evidence="14">
    <location>
        <begin position="384"/>
        <end position="402"/>
    </location>
</feature>
<dbReference type="InterPro" id="IPR038377">
    <property type="entry name" value="Na/Glc_symporter_sf"/>
</dbReference>
<dbReference type="GO" id="GO:0006814">
    <property type="term" value="P:sodium ion transport"/>
    <property type="evidence" value="ECO:0007669"/>
    <property type="project" value="UniProtKB-KW"/>
</dbReference>
<feature type="transmembrane region" description="Helical" evidence="14">
    <location>
        <begin position="414"/>
        <end position="432"/>
    </location>
</feature>
<evidence type="ECO:0000256" key="1">
    <source>
        <dbReference type="ARBA" id="ARBA00004651"/>
    </source>
</evidence>
<protein>
    <submittedName>
        <fullName evidence="15">Sodium transporter</fullName>
    </submittedName>
</protein>
<feature type="transmembrane region" description="Helical" evidence="14">
    <location>
        <begin position="6"/>
        <end position="23"/>
    </location>
</feature>
<feature type="transmembrane region" description="Helical" evidence="14">
    <location>
        <begin position="505"/>
        <end position="523"/>
    </location>
</feature>
<reference evidence="15 16" key="1">
    <citation type="submission" date="2016-12" db="EMBL/GenBank/DDBJ databases">
        <title>Trade-off between light-utilization and light-protection in marine flavobacteria.</title>
        <authorList>
            <person name="Kumagai Y."/>
            <person name="Yoshizawa S."/>
            <person name="Kogure K."/>
            <person name="Iwasaki W."/>
        </authorList>
    </citation>
    <scope>NUCLEOTIDE SEQUENCE [LARGE SCALE GENOMIC DNA]</scope>
    <source>
        <strain evidence="15 16">NBRC 108759</strain>
    </source>
</reference>
<dbReference type="PROSITE" id="PS50283">
    <property type="entry name" value="NA_SOLUT_SYMP_3"/>
    <property type="match status" value="1"/>
</dbReference>
<keyword evidence="11" id="KW-0739">Sodium transport</keyword>
<dbReference type="InterPro" id="IPR001734">
    <property type="entry name" value="Na/solute_symporter"/>
</dbReference>
<evidence type="ECO:0000256" key="2">
    <source>
        <dbReference type="ARBA" id="ARBA00006434"/>
    </source>
</evidence>
<keyword evidence="7" id="KW-0915">Sodium</keyword>
<dbReference type="InterPro" id="IPR051163">
    <property type="entry name" value="Sodium:Solute_Symporter_SSF"/>
</dbReference>
<dbReference type="Proteomes" id="UP000238882">
    <property type="component" value="Unassembled WGS sequence"/>
</dbReference>
<feature type="transmembrane region" description="Helical" evidence="14">
    <location>
        <begin position="71"/>
        <end position="92"/>
    </location>
</feature>
<dbReference type="PANTHER" id="PTHR42985">
    <property type="entry name" value="SODIUM-COUPLED MONOCARBOXYLATE TRANSPORTER"/>
    <property type="match status" value="1"/>
</dbReference>
<feature type="transmembrane region" description="Helical" evidence="14">
    <location>
        <begin position="296"/>
        <end position="320"/>
    </location>
</feature>
<keyword evidence="8" id="KW-0406">Ion transport</keyword>
<dbReference type="Gene3D" id="1.20.1730.10">
    <property type="entry name" value="Sodium/glucose cotransporter"/>
    <property type="match status" value="1"/>
</dbReference>
<keyword evidence="6 14" id="KW-1133">Transmembrane helix</keyword>
<evidence type="ECO:0000256" key="6">
    <source>
        <dbReference type="ARBA" id="ARBA00022989"/>
    </source>
</evidence>
<keyword evidence="3" id="KW-0813">Transport</keyword>
<proteinExistence type="inferred from homology"/>
<keyword evidence="5 14" id="KW-0812">Transmembrane</keyword>
<keyword evidence="4" id="KW-1003">Cell membrane</keyword>
<feature type="transmembrane region" description="Helical" evidence="14">
    <location>
        <begin position="259"/>
        <end position="276"/>
    </location>
</feature>
<feature type="transmembrane region" description="Helical" evidence="14">
    <location>
        <begin position="119"/>
        <end position="138"/>
    </location>
</feature>
<feature type="transmembrane region" description="Helical" evidence="14">
    <location>
        <begin position="529"/>
        <end position="547"/>
    </location>
</feature>
<comment type="subcellular location">
    <subcellularLocation>
        <location evidence="1">Cell membrane</location>
        <topology evidence="1">Multi-pass membrane protein</topology>
    </subcellularLocation>
</comment>
<evidence type="ECO:0000256" key="11">
    <source>
        <dbReference type="ARBA" id="ARBA00023201"/>
    </source>
</evidence>
<dbReference type="AlphaFoldDB" id="A0A2S7WQC8"/>
<organism evidence="15 16">
    <name type="scientific">Polaribacter porphyrae</name>
    <dbReference type="NCBI Taxonomy" id="1137780"/>
    <lineage>
        <taxon>Bacteria</taxon>
        <taxon>Pseudomonadati</taxon>
        <taxon>Bacteroidota</taxon>
        <taxon>Flavobacteriia</taxon>
        <taxon>Flavobacteriales</taxon>
        <taxon>Flavobacteriaceae</taxon>
    </lineage>
</organism>
<sequence>MGSIDIGVIFIFTLLVFICGMSFSKAGKNMKSYFAAGGALPWWMSGLSLFMSFFSAGTFVVWGSIAYSTGWVAVTIQWTMCIAGIIIGFFIAPKWQQTKAITAAEYISERLGKTTQKTYTYLFLFISIFTTGAFLYPVAKIVEVSTGIPITTSVIVLGVLILIYTAVGGLWAVIVTDVLQFIVLTAAVLIVVPLSFDKIGGINEFVAQAPEKFFEFTNSEYSWVFMIAFGLYNLFFIAGNWAYVQRYTSVATPKDAKKVGWLFGALYTISPIIWMVPPMIYRVLNPELGELADEGAYLLMCKEVLPIGMLGLMLGGMVFATSSSVNTTLNISAGVLTNDIYKNLFPNTTDKGLVKVARIATIALGILTIIIALLVPLFGGIVEVVMSLAALTGGAMFLPPLWSLFSKRQTGKTILTTTFISLTINAFFKFFAPDLIGVTLERAMEMVVGMGTPILILAAIEIYLAQTKSSTSAYDDYEVIRKQKEVDAKAEEDDSDNSNNKGTRVIGIGVVATGLLIVLLSFIGEYANFLVGGIGSAVMLLGAYIIYKTKQ</sequence>
<feature type="transmembrane region" description="Helical" evidence="14">
    <location>
        <begin position="359"/>
        <end position="378"/>
    </location>
</feature>
<evidence type="ECO:0000256" key="3">
    <source>
        <dbReference type="ARBA" id="ARBA00022448"/>
    </source>
</evidence>